<protein>
    <submittedName>
        <fullName evidence="1">Uncharacterized protein</fullName>
    </submittedName>
</protein>
<proteinExistence type="predicted"/>
<evidence type="ECO:0000313" key="1">
    <source>
        <dbReference type="EMBL" id="KAK2599891.1"/>
    </source>
</evidence>
<keyword evidence="2" id="KW-1185">Reference proteome</keyword>
<dbReference type="InterPro" id="IPR053181">
    <property type="entry name" value="EcdB-like_regulator"/>
</dbReference>
<sequence length="294" mass="32667">MVESKRPRPGWVHPTDAILLGGSDQICLVDRSDGDKKLQCFLDMVHPLHPFLDKNELLAQYEETMSRGFDSGNQTALIMAILALGAISSDPIGHRPESRQGHLVSVELEHLNGAEAAQDYGESPGPENLYVLAEISARLLLNRIHHALFHADNLAVYAGAASEIPSFHRQRSTHSPNASLLRVCDELERQLQSWYDSLPEVIRPDISGTGNSESRHASVLELRYWSTKQNIYRNFVIYVTSEGAKGLHQVPASVLDKCRICLDACRSFILSAGSVLSVRTPYTYIVAQYIQSAY</sequence>
<gene>
    <name evidence="1" type="ORF">N8I77_011611</name>
</gene>
<dbReference type="AlphaFoldDB" id="A0AAD9S5T2"/>
<reference evidence="1" key="1">
    <citation type="submission" date="2023-06" db="EMBL/GenBank/DDBJ databases">
        <authorList>
            <person name="Noh H."/>
        </authorList>
    </citation>
    <scope>NUCLEOTIDE SEQUENCE</scope>
    <source>
        <strain evidence="1">DUCC20226</strain>
    </source>
</reference>
<accession>A0AAD9S5T2</accession>
<organism evidence="1 2">
    <name type="scientific">Phomopsis amygdali</name>
    <name type="common">Fusicoccum amygdali</name>
    <dbReference type="NCBI Taxonomy" id="1214568"/>
    <lineage>
        <taxon>Eukaryota</taxon>
        <taxon>Fungi</taxon>
        <taxon>Dikarya</taxon>
        <taxon>Ascomycota</taxon>
        <taxon>Pezizomycotina</taxon>
        <taxon>Sordariomycetes</taxon>
        <taxon>Sordariomycetidae</taxon>
        <taxon>Diaporthales</taxon>
        <taxon>Diaporthaceae</taxon>
        <taxon>Diaporthe</taxon>
    </lineage>
</organism>
<comment type="caution">
    <text evidence="1">The sequence shown here is derived from an EMBL/GenBank/DDBJ whole genome shotgun (WGS) entry which is preliminary data.</text>
</comment>
<dbReference type="Proteomes" id="UP001265746">
    <property type="component" value="Unassembled WGS sequence"/>
</dbReference>
<dbReference type="CDD" id="cd12148">
    <property type="entry name" value="fungal_TF_MHR"/>
    <property type="match status" value="1"/>
</dbReference>
<dbReference type="PANTHER" id="PTHR47785">
    <property type="entry name" value="ZN(II)2CYS6 TRANSCRIPTION FACTOR (EUROFUNG)-RELATED-RELATED"/>
    <property type="match status" value="1"/>
</dbReference>
<dbReference type="EMBL" id="JAUJFL010000007">
    <property type="protein sequence ID" value="KAK2599891.1"/>
    <property type="molecule type" value="Genomic_DNA"/>
</dbReference>
<name>A0AAD9S5T2_PHOAM</name>
<evidence type="ECO:0000313" key="2">
    <source>
        <dbReference type="Proteomes" id="UP001265746"/>
    </source>
</evidence>